<gene>
    <name evidence="3" type="ORF">Q664_00535</name>
</gene>
<dbReference type="Proteomes" id="UP000028547">
    <property type="component" value="Unassembled WGS sequence"/>
</dbReference>
<keyword evidence="2" id="KW-1133">Transmembrane helix</keyword>
<feature type="region of interest" description="Disordered" evidence="1">
    <location>
        <begin position="235"/>
        <end position="260"/>
    </location>
</feature>
<comment type="caution">
    <text evidence="3">The sequence shown here is derived from an EMBL/GenBank/DDBJ whole genome shotgun (WGS) entry which is preliminary data.</text>
</comment>
<evidence type="ECO:0000256" key="2">
    <source>
        <dbReference type="SAM" id="Phobius"/>
    </source>
</evidence>
<protein>
    <submittedName>
        <fullName evidence="3">Uncharacterized protein</fullName>
    </submittedName>
</protein>
<keyword evidence="2" id="KW-0472">Membrane</keyword>
<reference evidence="3 4" key="1">
    <citation type="submission" date="2014-07" db="EMBL/GenBank/DDBJ databases">
        <title>Draft Genome Sequence of Gephyronic Acid Producer, Cystobacter violaceus Strain Cb vi76.</title>
        <authorList>
            <person name="Stevens D.C."/>
            <person name="Young J."/>
            <person name="Carmichael R."/>
            <person name="Tan J."/>
            <person name="Taylor R.E."/>
        </authorList>
    </citation>
    <scope>NUCLEOTIDE SEQUENCE [LARGE SCALE GENOMIC DNA]</scope>
    <source>
        <strain evidence="3 4">Cb vi76</strain>
    </source>
</reference>
<evidence type="ECO:0000313" key="4">
    <source>
        <dbReference type="Proteomes" id="UP000028547"/>
    </source>
</evidence>
<name>A0A084T2E1_9BACT</name>
<evidence type="ECO:0000313" key="3">
    <source>
        <dbReference type="EMBL" id="KFA94876.1"/>
    </source>
</evidence>
<organism evidence="3 4">
    <name type="scientific">Archangium violaceum Cb vi76</name>
    <dbReference type="NCBI Taxonomy" id="1406225"/>
    <lineage>
        <taxon>Bacteria</taxon>
        <taxon>Pseudomonadati</taxon>
        <taxon>Myxococcota</taxon>
        <taxon>Myxococcia</taxon>
        <taxon>Myxococcales</taxon>
        <taxon>Cystobacterineae</taxon>
        <taxon>Archangiaceae</taxon>
        <taxon>Archangium</taxon>
    </lineage>
</organism>
<evidence type="ECO:0000256" key="1">
    <source>
        <dbReference type="SAM" id="MobiDB-lite"/>
    </source>
</evidence>
<dbReference type="RefSeq" id="WP_043388485.1">
    <property type="nucleotide sequence ID" value="NZ_JPMI01000003.1"/>
</dbReference>
<feature type="transmembrane region" description="Helical" evidence="2">
    <location>
        <begin position="47"/>
        <end position="65"/>
    </location>
</feature>
<proteinExistence type="predicted"/>
<keyword evidence="2" id="KW-0812">Transmembrane</keyword>
<dbReference type="AlphaFoldDB" id="A0A084T2E1"/>
<feature type="transmembrane region" description="Helical" evidence="2">
    <location>
        <begin position="85"/>
        <end position="101"/>
    </location>
</feature>
<sequence>MQPETLELLADTAQYAAVAFIGGFIGVGELVSRYKDDPYEAITNRHAITYTLLNVLASVMALLALKTMNPADAHGALLGEGPASSRVGYTLLAGFGAMGLLRSSAFNMRVGNDDIAIGPSALLQVMLSAMDRAVDRARARVRAEMMARTMHLIPFEQLDGSLPQLAFAMMQNVTDQEKQDFDKVLSALRDNDKMDTVAKSISLGLSLSNIVGQGVVDDAVTALRKTLAAAGDPSFSATLARPLPPPVETQEAARPPTADK</sequence>
<accession>A0A084T2E1</accession>
<dbReference type="EMBL" id="JPMI01000003">
    <property type="protein sequence ID" value="KFA94876.1"/>
    <property type="molecule type" value="Genomic_DNA"/>
</dbReference>
<feature type="transmembrane region" description="Helical" evidence="2">
    <location>
        <begin position="12"/>
        <end position="31"/>
    </location>
</feature>